<reference evidence="3" key="1">
    <citation type="submission" date="2020-01" db="EMBL/GenBank/DDBJ databases">
        <authorList>
            <person name="Meier V. D."/>
            <person name="Meier V D."/>
        </authorList>
    </citation>
    <scope>NUCLEOTIDE SEQUENCE</scope>
    <source>
        <strain evidence="3">HLG_WM_MAG_03</strain>
    </source>
</reference>
<dbReference type="InterPro" id="IPR016568">
    <property type="entry name" value="Sulphur_oxidation_SoxY"/>
</dbReference>
<feature type="non-terminal residue" evidence="3">
    <location>
        <position position="155"/>
    </location>
</feature>
<feature type="signal peptide" evidence="1">
    <location>
        <begin position="1"/>
        <end position="26"/>
    </location>
</feature>
<keyword evidence="1" id="KW-0732">Signal</keyword>
<evidence type="ECO:0000259" key="2">
    <source>
        <dbReference type="Pfam" id="PF13501"/>
    </source>
</evidence>
<proteinExistence type="predicted"/>
<accession>A0A6S6SIE9</accession>
<organism evidence="3">
    <name type="scientific">uncultured Sulfurovum sp</name>
    <dbReference type="NCBI Taxonomy" id="269237"/>
    <lineage>
        <taxon>Bacteria</taxon>
        <taxon>Pseudomonadati</taxon>
        <taxon>Campylobacterota</taxon>
        <taxon>Epsilonproteobacteria</taxon>
        <taxon>Campylobacterales</taxon>
        <taxon>Sulfurovaceae</taxon>
        <taxon>Sulfurovum</taxon>
        <taxon>environmental samples</taxon>
    </lineage>
</organism>
<evidence type="ECO:0000313" key="3">
    <source>
        <dbReference type="EMBL" id="CAA6807136.1"/>
    </source>
</evidence>
<dbReference type="PIRSF" id="PIRSF010312">
    <property type="entry name" value="Sulphur_oxidation_SoxY"/>
    <property type="match status" value="1"/>
</dbReference>
<feature type="chain" id="PRO_5028155920" evidence="1">
    <location>
        <begin position="27"/>
        <end position="155"/>
    </location>
</feature>
<dbReference type="EMBL" id="CACVAR010000160">
    <property type="protein sequence ID" value="CAA6807136.1"/>
    <property type="molecule type" value="Genomic_DNA"/>
</dbReference>
<feature type="domain" description="Ig-like SoxY" evidence="2">
    <location>
        <begin position="53"/>
        <end position="155"/>
    </location>
</feature>
<evidence type="ECO:0000256" key="1">
    <source>
        <dbReference type="SAM" id="SignalP"/>
    </source>
</evidence>
<dbReference type="AlphaFoldDB" id="A0A6S6SIE9"/>
<sequence length="155" mass="16601">MERRNFIKNIMAASAAAATVPTIAFAKEESKKEEAKAATKGPNDLPYEDALKSIAGDKEVKDSDKVKLTVPEIAENGAVIPVKVSVDNPMDEKNHVKSIHILNTKNANSRCADIMLTTKNAEAKFASRVKLSESQDVVAVVGLSDGTFMKAGKSV</sequence>
<dbReference type="Gene3D" id="2.60.40.2470">
    <property type="entry name" value="SoxY domain"/>
    <property type="match status" value="1"/>
</dbReference>
<dbReference type="Pfam" id="PF13501">
    <property type="entry name" value="SoxY"/>
    <property type="match status" value="1"/>
</dbReference>
<dbReference type="InterPro" id="IPR032711">
    <property type="entry name" value="SoxY"/>
</dbReference>
<protein>
    <submittedName>
        <fullName evidence="3">Sulfur oxidation protein SoxY</fullName>
    </submittedName>
</protein>
<name>A0A6S6SIE9_9BACT</name>
<dbReference type="InterPro" id="IPR038162">
    <property type="entry name" value="SoxY_sf"/>
</dbReference>
<gene>
    <name evidence="3" type="ORF">HELGO_WM94751</name>
</gene>